<gene>
    <name evidence="2" type="ORF">SPLIT_LOCUS1859</name>
</gene>
<feature type="compositionally biased region" description="Polar residues" evidence="1">
    <location>
        <begin position="383"/>
        <end position="394"/>
    </location>
</feature>
<keyword evidence="3" id="KW-1185">Reference proteome</keyword>
<feature type="compositionally biased region" description="Polar residues" evidence="1">
    <location>
        <begin position="490"/>
        <end position="500"/>
    </location>
</feature>
<dbReference type="GO" id="GO:0008608">
    <property type="term" value="P:attachment of spindle microtubules to kinetochore"/>
    <property type="evidence" value="ECO:0007669"/>
    <property type="project" value="TreeGrafter"/>
</dbReference>
<evidence type="ECO:0000313" key="3">
    <source>
        <dbReference type="Proteomes" id="UP001153321"/>
    </source>
</evidence>
<dbReference type="GO" id="GO:0070536">
    <property type="term" value="P:protein K63-linked deubiquitination"/>
    <property type="evidence" value="ECO:0007669"/>
    <property type="project" value="TreeGrafter"/>
</dbReference>
<dbReference type="PRINTS" id="PR02051">
    <property type="entry name" value="PROTEINF175"/>
</dbReference>
<dbReference type="GO" id="GO:0008017">
    <property type="term" value="F:microtubule binding"/>
    <property type="evidence" value="ECO:0007669"/>
    <property type="project" value="TreeGrafter"/>
</dbReference>
<dbReference type="Pfam" id="PF21125">
    <property type="entry name" value="MPN_2A_DUB_like"/>
    <property type="match status" value="1"/>
</dbReference>
<organism evidence="2 3">
    <name type="scientific">Spodoptera littoralis</name>
    <name type="common">Egyptian cotton leafworm</name>
    <dbReference type="NCBI Taxonomy" id="7109"/>
    <lineage>
        <taxon>Eukaryota</taxon>
        <taxon>Metazoa</taxon>
        <taxon>Ecdysozoa</taxon>
        <taxon>Arthropoda</taxon>
        <taxon>Hexapoda</taxon>
        <taxon>Insecta</taxon>
        <taxon>Pterygota</taxon>
        <taxon>Neoptera</taxon>
        <taxon>Endopterygota</taxon>
        <taxon>Lepidoptera</taxon>
        <taxon>Glossata</taxon>
        <taxon>Ditrysia</taxon>
        <taxon>Noctuoidea</taxon>
        <taxon>Noctuidae</taxon>
        <taxon>Amphipyrinae</taxon>
        <taxon>Spodoptera</taxon>
    </lineage>
</organism>
<protein>
    <submittedName>
        <fullName evidence="2">Uncharacterized protein</fullName>
    </submittedName>
</protein>
<accession>A0A9P0HYV8</accession>
<dbReference type="CDD" id="cd23525">
    <property type="entry name" value="Abraxas_2_insects"/>
    <property type="match status" value="1"/>
</dbReference>
<evidence type="ECO:0000313" key="2">
    <source>
        <dbReference type="EMBL" id="CAH1636497.1"/>
    </source>
</evidence>
<dbReference type="GO" id="GO:0005634">
    <property type="term" value="C:nucleus"/>
    <property type="evidence" value="ECO:0007669"/>
    <property type="project" value="TreeGrafter"/>
</dbReference>
<dbReference type="AlphaFoldDB" id="A0A9P0HYV8"/>
<feature type="compositionally biased region" description="Low complexity" evidence="1">
    <location>
        <begin position="466"/>
        <end position="489"/>
    </location>
</feature>
<dbReference type="PANTHER" id="PTHR31728">
    <property type="entry name" value="ABRAXAS FAMILY MEMBER"/>
    <property type="match status" value="1"/>
</dbReference>
<sequence>MAYTEKVLLSGTALSFLFYECVNSGNSQEGFLIGDVTSEITNHISDTQSDNTRLDTQINIRTVLPLPSVSLFYLPTGRIKEDILSDMLASTASEIVGWYKYRKNANIKPTFRDKLISKGLQKYFEKHHGKKNFVSCNISNKASSSGSTHTFMYRFGKINCFDMYEYIEDVTANLGEKYTGYKKAHKSPPHSIFSKIVKDSKVQVNNTSDAILTIQEAVDAKLVKEAKIAAKNECTIRELEAEIKQMATILSDKQSFELQSTYNKYMEEKAMNREAEMAKACLEALKIPLKVDILNAKNVPRNSNNMDSEDSVQLIENVTGLSPSLLQASSSKQGLNYAAALKNKTETASTSMMKGRGLLLLQKAMVANLHEPENSGMELEPDQNLTTPSTSTKGMNEISKTVELEKSPLPIQLPSTYPQVRPSYYISPVNSDGSDFDDSDADPHFNLPTKEGTRRQTVTNSRKTSRSSSSISSFSSSSDSSSSSSSSNSEIGNNSVPSAELNTANVSHNNVEASTSQPNANQLAATSDLRRCRKRLRNPTAWALNVKKALRNTGKAYVSSTKKRVLERTVKPPCTDK</sequence>
<feature type="region of interest" description="Disordered" evidence="1">
    <location>
        <begin position="372"/>
        <end position="500"/>
    </location>
</feature>
<dbReference type="EMBL" id="LR824544">
    <property type="protein sequence ID" value="CAH1636497.1"/>
    <property type="molecule type" value="Genomic_DNA"/>
</dbReference>
<evidence type="ECO:0000256" key="1">
    <source>
        <dbReference type="SAM" id="MobiDB-lite"/>
    </source>
</evidence>
<dbReference type="GO" id="GO:0031593">
    <property type="term" value="F:polyubiquitin modification-dependent protein binding"/>
    <property type="evidence" value="ECO:0007669"/>
    <property type="project" value="TreeGrafter"/>
</dbReference>
<dbReference type="GO" id="GO:0090307">
    <property type="term" value="P:mitotic spindle assembly"/>
    <property type="evidence" value="ECO:0007669"/>
    <property type="project" value="TreeGrafter"/>
</dbReference>
<dbReference type="Proteomes" id="UP001153321">
    <property type="component" value="Chromosome 13"/>
</dbReference>
<dbReference type="PANTHER" id="PTHR31728:SF5">
    <property type="entry name" value="OS07G0540200 PROTEIN"/>
    <property type="match status" value="1"/>
</dbReference>
<proteinExistence type="predicted"/>
<name>A0A9P0HYV8_SPOLI</name>
<reference evidence="2" key="1">
    <citation type="submission" date="2022-02" db="EMBL/GenBank/DDBJ databases">
        <authorList>
            <person name="King R."/>
        </authorList>
    </citation>
    <scope>NUCLEOTIDE SEQUENCE</scope>
</reference>
<dbReference type="InterPro" id="IPR023238">
    <property type="entry name" value="FAM175"/>
</dbReference>